<feature type="compositionally biased region" description="Low complexity" evidence="1">
    <location>
        <begin position="280"/>
        <end position="296"/>
    </location>
</feature>
<proteinExistence type="predicted"/>
<sequence>MDDNRISETEDKIVENFLREQEESFGYDGTNGTNDGNDRSEVFNFEDDTALTEDIRKMARALAPQMSELEDVLKDFSEVETTDALDVIMHNNNASANDVSRSMLEAEDDDLDDEMEQLAMSEQALREELEFAAGISLLGTPMGFCFNDGDDNYNSSESNLPSPVNLNDQLEEQQQQSKPALPVAEESEPGAPPMYTLQDHAEYLHLKTERLGRWYYCDMTSKLMPSALSESPSVSVGGMTKDLVKDYCLPIPFRKLKRLYGGLVFYDTWETKRLKESQRPPSSTSSTPAETPSKTPLKNRLLGTPGIVTPSGFPTTVPVTPASTTTDASAQTPLQTPVKTPLKEINSAKIAKKNVVAEEPLPVRTISIRIRPDVLCGAVMDAAHHAFEILSTNHTSDVIKRQGGHLRGSVYMADKQLAYVVDMQLCTQKNDGLERRLLLRFYHIHDDPDALQELGQVLMMEKKRKERQKQETAPPIPQGDSVAPSTSIATTSSSSSVAQEENNTIAARHLKQTCSLIQRVMAAEKQEGGIKKMSPVQQSRWLGIEGGHYDTKSEMQSTVASHLESSFKSCPSVREENKKASAVIRRLTLPSLSKRDWPIVEIAWSLTNHIVEELDTRDCSYNTLATLPFGQFPSLPTLDVQFCSQLRRLSRENMITQLLKSAKDLEVYASRAEYKCAVCIALLDPMVERYGIPPLSLPKAKSLDEYPLDYEPPQTICPPWGGLVSEALNKVAAKTPTGDIDVKSAMLLVYRAFARQDDEEKGVRLGRKNAQVMERLANMQSHQRSLVQNIRDSLHSSEKSEKSASGFLDYCEKALNKGDEGYPSTISLEVPLLNLKISLGASQYGRCYITSKNILFVTTYIPLLGSSRSMAFDLSLIKFQVKANPTSSLMNPFPNTMEVVLKSNNKSVFSFRPAIGPARLHTFIHIIQAFASEKKPSEYSQVGEDSDEELAKEEPELSV</sequence>
<feature type="compositionally biased region" description="Low complexity" evidence="1">
    <location>
        <begin position="481"/>
        <end position="498"/>
    </location>
</feature>
<evidence type="ECO:0000313" key="2">
    <source>
        <dbReference type="EMBL" id="VEU40589.1"/>
    </source>
</evidence>
<reference evidence="2 3" key="1">
    <citation type="submission" date="2019-01" db="EMBL/GenBank/DDBJ databases">
        <authorList>
            <person name="Ferrante I. M."/>
        </authorList>
    </citation>
    <scope>NUCLEOTIDE SEQUENCE [LARGE SCALE GENOMIC DNA]</scope>
    <source>
        <strain evidence="2 3">B856</strain>
    </source>
</reference>
<evidence type="ECO:0000313" key="3">
    <source>
        <dbReference type="Proteomes" id="UP000291116"/>
    </source>
</evidence>
<feature type="region of interest" description="Disordered" evidence="1">
    <location>
        <begin position="171"/>
        <end position="193"/>
    </location>
</feature>
<feature type="region of interest" description="Disordered" evidence="1">
    <location>
        <begin position="934"/>
        <end position="959"/>
    </location>
</feature>
<feature type="region of interest" description="Disordered" evidence="1">
    <location>
        <begin position="463"/>
        <end position="501"/>
    </location>
</feature>
<feature type="region of interest" description="Disordered" evidence="1">
    <location>
        <begin position="274"/>
        <end position="338"/>
    </location>
</feature>
<accession>A0A448ZEU6</accession>
<feature type="compositionally biased region" description="Low complexity" evidence="1">
    <location>
        <begin position="314"/>
        <end position="333"/>
    </location>
</feature>
<name>A0A448ZEU6_9STRA</name>
<evidence type="ECO:0000256" key="1">
    <source>
        <dbReference type="SAM" id="MobiDB-lite"/>
    </source>
</evidence>
<protein>
    <submittedName>
        <fullName evidence="2">Uncharacterized protein</fullName>
    </submittedName>
</protein>
<dbReference type="Proteomes" id="UP000291116">
    <property type="component" value="Unassembled WGS sequence"/>
</dbReference>
<gene>
    <name evidence="2" type="ORF">PSNMU_V1.4_AUG-EV-PASAV3_0074910</name>
</gene>
<dbReference type="OrthoDB" id="48003at2759"/>
<keyword evidence="3" id="KW-1185">Reference proteome</keyword>
<dbReference type="AlphaFoldDB" id="A0A448ZEU6"/>
<dbReference type="EMBL" id="CAACVS010000291">
    <property type="protein sequence ID" value="VEU40589.1"/>
    <property type="molecule type" value="Genomic_DNA"/>
</dbReference>
<organism evidence="2 3">
    <name type="scientific">Pseudo-nitzschia multistriata</name>
    <dbReference type="NCBI Taxonomy" id="183589"/>
    <lineage>
        <taxon>Eukaryota</taxon>
        <taxon>Sar</taxon>
        <taxon>Stramenopiles</taxon>
        <taxon>Ochrophyta</taxon>
        <taxon>Bacillariophyta</taxon>
        <taxon>Bacillariophyceae</taxon>
        <taxon>Bacillariophycidae</taxon>
        <taxon>Bacillariales</taxon>
        <taxon>Bacillariaceae</taxon>
        <taxon>Pseudo-nitzschia</taxon>
    </lineage>
</organism>
<feature type="region of interest" description="Disordered" evidence="1">
    <location>
        <begin position="21"/>
        <end position="41"/>
    </location>
</feature>